<dbReference type="Proteomes" id="UP001150907">
    <property type="component" value="Unassembled WGS sequence"/>
</dbReference>
<dbReference type="InterPro" id="IPR001279">
    <property type="entry name" value="Metallo-B-lactamas"/>
</dbReference>
<organism evidence="2 3">
    <name type="scientific">Coemansia thaxteri</name>
    <dbReference type="NCBI Taxonomy" id="2663907"/>
    <lineage>
        <taxon>Eukaryota</taxon>
        <taxon>Fungi</taxon>
        <taxon>Fungi incertae sedis</taxon>
        <taxon>Zoopagomycota</taxon>
        <taxon>Kickxellomycotina</taxon>
        <taxon>Kickxellomycetes</taxon>
        <taxon>Kickxellales</taxon>
        <taxon>Kickxellaceae</taxon>
        <taxon>Coemansia</taxon>
    </lineage>
</organism>
<dbReference type="SUPFAM" id="SSF56281">
    <property type="entry name" value="Metallo-hydrolase/oxidoreductase"/>
    <property type="match status" value="1"/>
</dbReference>
<comment type="caution">
    <text evidence="2">The sequence shown here is derived from an EMBL/GenBank/DDBJ whole genome shotgun (WGS) entry which is preliminary data.</text>
</comment>
<dbReference type="OrthoDB" id="332863at2759"/>
<evidence type="ECO:0000313" key="3">
    <source>
        <dbReference type="Proteomes" id="UP001150907"/>
    </source>
</evidence>
<dbReference type="GO" id="GO:0005737">
    <property type="term" value="C:cytoplasm"/>
    <property type="evidence" value="ECO:0007669"/>
    <property type="project" value="TreeGrafter"/>
</dbReference>
<name>A0A9W8BMG9_9FUNG</name>
<feature type="domain" description="Metallo-beta-lactamase" evidence="1">
    <location>
        <begin position="98"/>
        <end position="317"/>
    </location>
</feature>
<dbReference type="PANTHER" id="PTHR15032:SF4">
    <property type="entry name" value="N-ACYL-PHOSPHATIDYLETHANOLAMINE-HYDROLYZING PHOSPHOLIPASE D"/>
    <property type="match status" value="1"/>
</dbReference>
<reference evidence="2" key="1">
    <citation type="submission" date="2022-07" db="EMBL/GenBank/DDBJ databases">
        <title>Phylogenomic reconstructions and comparative analyses of Kickxellomycotina fungi.</title>
        <authorList>
            <person name="Reynolds N.K."/>
            <person name="Stajich J.E."/>
            <person name="Barry K."/>
            <person name="Grigoriev I.V."/>
            <person name="Crous P."/>
            <person name="Smith M.E."/>
        </authorList>
    </citation>
    <scope>NUCLEOTIDE SEQUENCE</scope>
    <source>
        <strain evidence="2">IMI 214461</strain>
    </source>
</reference>
<keyword evidence="3" id="KW-1185">Reference proteome</keyword>
<dbReference type="GO" id="GO:0070290">
    <property type="term" value="F:N-acylphosphatidylethanolamine-specific phospholipase D activity"/>
    <property type="evidence" value="ECO:0007669"/>
    <property type="project" value="UniProtKB-EC"/>
</dbReference>
<proteinExistence type="predicted"/>
<dbReference type="PANTHER" id="PTHR15032">
    <property type="entry name" value="N-ACYL-PHOSPHATIDYLETHANOLAMINE-HYDROLYZING PHOSPHOLIPASE D"/>
    <property type="match status" value="1"/>
</dbReference>
<sequence length="360" mass="40019">MSTDDERTQLRLQLLGSKAHHQKNGRFTNPWPSFVEVPPLAFYCHLLTRDTSAAKQSIKDGKAPKVVALDHEALDNPAGVQLTWLGHASVLVQLDGATILCDPVFSDRCSPVQWMGPKRYTKAPCQVGDLPGAIDFLVISHNHHDHFDWNTLRLVAERYPDIQVFAPLGNGPMLERAGFHNVQIGDWWQEFNATTTNKDVARTFTFACTPAQHVTSRGLFDLNTTLWSSWVVQGPLGHRFFFSGDTAYSSAYGNDETQAECPAFKQIGQIYGPMDLAAVAIGGYGPELFFCGLNSKPEHAVRIHEDIRSRKSVAIHWGTFMLTSEPVDEPPVRFAQEMKARGHLPHAFAVLRIGETTKAS</sequence>
<evidence type="ECO:0000259" key="1">
    <source>
        <dbReference type="Pfam" id="PF12706"/>
    </source>
</evidence>
<dbReference type="EMBL" id="JANBQF010000054">
    <property type="protein sequence ID" value="KAJ2006606.1"/>
    <property type="molecule type" value="Genomic_DNA"/>
</dbReference>
<dbReference type="GO" id="GO:0008270">
    <property type="term" value="F:zinc ion binding"/>
    <property type="evidence" value="ECO:0007669"/>
    <property type="project" value="InterPro"/>
</dbReference>
<dbReference type="Gene3D" id="3.60.15.10">
    <property type="entry name" value="Ribonuclease Z/Hydroxyacylglutathione hydrolase-like"/>
    <property type="match status" value="1"/>
</dbReference>
<dbReference type="InterPro" id="IPR036866">
    <property type="entry name" value="RibonucZ/Hydroxyglut_hydro"/>
</dbReference>
<dbReference type="Pfam" id="PF12706">
    <property type="entry name" value="Lactamase_B_2"/>
    <property type="match status" value="1"/>
</dbReference>
<protein>
    <submittedName>
        <fullName evidence="2">Protein-lysine N-methyltransferase efm4</fullName>
        <ecNumber evidence="2">3.1.4.54</ecNumber>
    </submittedName>
</protein>
<gene>
    <name evidence="2" type="primary">EFM4_2</name>
    <name evidence="2" type="ORF">H4R26_001287</name>
</gene>
<accession>A0A9W8BMG9</accession>
<dbReference type="EC" id="3.1.4.54" evidence="2"/>
<dbReference type="InterPro" id="IPR024884">
    <property type="entry name" value="NAPE-PLD"/>
</dbReference>
<keyword evidence="2" id="KW-0378">Hydrolase</keyword>
<dbReference type="PIRSF" id="PIRSF038896">
    <property type="entry name" value="NAPE-PLD"/>
    <property type="match status" value="1"/>
</dbReference>
<evidence type="ECO:0000313" key="2">
    <source>
        <dbReference type="EMBL" id="KAJ2006606.1"/>
    </source>
</evidence>
<dbReference type="AlphaFoldDB" id="A0A9W8BMG9"/>